<dbReference type="EMBL" id="JABEZX010000003">
    <property type="protein sequence ID" value="MBA0552905.1"/>
    <property type="molecule type" value="Genomic_DNA"/>
</dbReference>
<keyword evidence="1" id="KW-1133">Transmembrane helix</keyword>
<evidence type="ECO:0000313" key="3">
    <source>
        <dbReference type="Proteomes" id="UP000593572"/>
    </source>
</evidence>
<keyword evidence="1" id="KW-0472">Membrane</keyword>
<organism evidence="2 3">
    <name type="scientific">Gossypium lobatum</name>
    <dbReference type="NCBI Taxonomy" id="34289"/>
    <lineage>
        <taxon>Eukaryota</taxon>
        <taxon>Viridiplantae</taxon>
        <taxon>Streptophyta</taxon>
        <taxon>Embryophyta</taxon>
        <taxon>Tracheophyta</taxon>
        <taxon>Spermatophyta</taxon>
        <taxon>Magnoliopsida</taxon>
        <taxon>eudicotyledons</taxon>
        <taxon>Gunneridae</taxon>
        <taxon>Pentapetalae</taxon>
        <taxon>rosids</taxon>
        <taxon>malvids</taxon>
        <taxon>Malvales</taxon>
        <taxon>Malvaceae</taxon>
        <taxon>Malvoideae</taxon>
        <taxon>Gossypium</taxon>
    </lineage>
</organism>
<dbReference type="Proteomes" id="UP000593572">
    <property type="component" value="Unassembled WGS sequence"/>
</dbReference>
<protein>
    <submittedName>
        <fullName evidence="2">Uncharacterized protein</fullName>
    </submittedName>
</protein>
<evidence type="ECO:0000256" key="1">
    <source>
        <dbReference type="SAM" id="Phobius"/>
    </source>
</evidence>
<evidence type="ECO:0000313" key="2">
    <source>
        <dbReference type="EMBL" id="MBA0552905.1"/>
    </source>
</evidence>
<reference evidence="2 3" key="1">
    <citation type="journal article" date="2019" name="Genome Biol. Evol.">
        <title>Insights into the evolution of the New World diploid cottons (Gossypium, subgenus Houzingenia) based on genome sequencing.</title>
        <authorList>
            <person name="Grover C.E."/>
            <person name="Arick M.A. 2nd"/>
            <person name="Thrash A."/>
            <person name="Conover J.L."/>
            <person name="Sanders W.S."/>
            <person name="Peterson D.G."/>
            <person name="Frelichowski J.E."/>
            <person name="Scheffler J.A."/>
            <person name="Scheffler B.E."/>
            <person name="Wendel J.F."/>
        </authorList>
    </citation>
    <scope>NUCLEOTIDE SEQUENCE [LARGE SCALE GENOMIC DNA]</scope>
    <source>
        <strain evidence="2">157</strain>
        <tissue evidence="2">Leaf</tissue>
    </source>
</reference>
<feature type="transmembrane region" description="Helical" evidence="1">
    <location>
        <begin position="7"/>
        <end position="24"/>
    </location>
</feature>
<comment type="caution">
    <text evidence="2">The sequence shown here is derived from an EMBL/GenBank/DDBJ whole genome shotgun (WGS) entry which is preliminary data.</text>
</comment>
<keyword evidence="1" id="KW-0812">Transmembrane</keyword>
<accession>A0A7J8LKD9</accession>
<name>A0A7J8LKD9_9ROSI</name>
<gene>
    <name evidence="2" type="ORF">Golob_023679</name>
</gene>
<proteinExistence type="predicted"/>
<keyword evidence="3" id="KW-1185">Reference proteome</keyword>
<sequence length="43" mass="4955">MIILIIWLRLNLSLMMISWLIYWSPLCNSGDVVGIDGGDLYKQ</sequence>
<dbReference type="AlphaFoldDB" id="A0A7J8LKD9"/>
<feature type="non-terminal residue" evidence="2">
    <location>
        <position position="43"/>
    </location>
</feature>